<evidence type="ECO:0008006" key="3">
    <source>
        <dbReference type="Google" id="ProtNLM"/>
    </source>
</evidence>
<comment type="caution">
    <text evidence="1">The sequence shown here is derived from an EMBL/GenBank/DDBJ whole genome shotgun (WGS) entry which is preliminary data.</text>
</comment>
<dbReference type="EMBL" id="LRRQ01000099">
    <property type="protein sequence ID" value="OAM89326.1"/>
    <property type="molecule type" value="Genomic_DNA"/>
</dbReference>
<organism evidence="1 2">
    <name type="scientific">Termitidicoccus mucosus</name>
    <dbReference type="NCBI Taxonomy" id="1184151"/>
    <lineage>
        <taxon>Bacteria</taxon>
        <taxon>Pseudomonadati</taxon>
        <taxon>Verrucomicrobiota</taxon>
        <taxon>Opitutia</taxon>
        <taxon>Opitutales</taxon>
        <taxon>Opitutaceae</taxon>
        <taxon>Termitidicoccus</taxon>
    </lineage>
</organism>
<protein>
    <recommendedName>
        <fullName evidence="3">Transposase</fullName>
    </recommendedName>
</protein>
<reference evidence="1 2" key="1">
    <citation type="submission" date="2016-01" db="EMBL/GenBank/DDBJ databases">
        <title>High potential of lignocellulose degradation of a new Verrucomicrobia species.</title>
        <authorList>
            <person name="Wang Y."/>
            <person name="Shi Y."/>
            <person name="Qiu Z."/>
            <person name="Liu S."/>
            <person name="Yang H."/>
        </authorList>
    </citation>
    <scope>NUCLEOTIDE SEQUENCE [LARGE SCALE GENOMIC DNA]</scope>
    <source>
        <strain evidence="1 2">TSB47</strain>
    </source>
</reference>
<accession>A0A178IJN0</accession>
<dbReference type="AlphaFoldDB" id="A0A178IJN0"/>
<dbReference type="RefSeq" id="WP_068770775.1">
    <property type="nucleotide sequence ID" value="NZ_CP109796.1"/>
</dbReference>
<sequence>MSAAVTTTIPILAFSPPVVKAGEVEVALHAAGRLIKLTGSEEMFFKFARGILVAPRAKPPARAVNGATLADYRRVVARVNAGENWVTAAAAEGVASPGNVAKWWKRECARRAADNASGAILKPSGEIL</sequence>
<dbReference type="Proteomes" id="UP000078486">
    <property type="component" value="Unassembled WGS sequence"/>
</dbReference>
<gene>
    <name evidence="1" type="ORF">AW736_13830</name>
</gene>
<evidence type="ECO:0000313" key="2">
    <source>
        <dbReference type="Proteomes" id="UP000078486"/>
    </source>
</evidence>
<proteinExistence type="predicted"/>
<keyword evidence="2" id="KW-1185">Reference proteome</keyword>
<evidence type="ECO:0000313" key="1">
    <source>
        <dbReference type="EMBL" id="OAM89326.1"/>
    </source>
</evidence>
<name>A0A178IJN0_9BACT</name>